<feature type="compositionally biased region" description="Basic residues" evidence="1">
    <location>
        <begin position="273"/>
        <end position="305"/>
    </location>
</feature>
<accession>A0A6J4J5L2</accession>
<name>A0A6J4J5L2_9PROT</name>
<feature type="compositionally biased region" description="Basic residues" evidence="1">
    <location>
        <begin position="158"/>
        <end position="172"/>
    </location>
</feature>
<evidence type="ECO:0000313" key="2">
    <source>
        <dbReference type="EMBL" id="CAA9269015.1"/>
    </source>
</evidence>
<feature type="compositionally biased region" description="Gly residues" evidence="1">
    <location>
        <begin position="1"/>
        <end position="10"/>
    </location>
</feature>
<protein>
    <submittedName>
        <fullName evidence="2">2-hydroxy-6-oxo-6-phenylhexa-2,4-dienoate hydrolase</fullName>
        <ecNumber evidence="2">3.7.1.-</ecNumber>
    </submittedName>
</protein>
<feature type="compositionally biased region" description="Basic and acidic residues" evidence="1">
    <location>
        <begin position="74"/>
        <end position="83"/>
    </location>
</feature>
<organism evidence="2">
    <name type="scientific">uncultured Acetobacteraceae bacterium</name>
    <dbReference type="NCBI Taxonomy" id="169975"/>
    <lineage>
        <taxon>Bacteria</taxon>
        <taxon>Pseudomonadati</taxon>
        <taxon>Pseudomonadota</taxon>
        <taxon>Alphaproteobacteria</taxon>
        <taxon>Acetobacterales</taxon>
        <taxon>Acetobacteraceae</taxon>
        <taxon>environmental samples</taxon>
    </lineage>
</organism>
<sequence>GGGLGGGAAGGRYDPLAGAVRNGRRAGPPSPPRRGALRGGAGRAAPRVRVRGRGRHARRGRQRSRHHLRRARRNLGEVPRRDATAPPPQPVRHADARAGVPGVRRRAGLGPTLPPAAPCARPRALGLARGARPGPGLAAPEPRGARPMPARAGPLRPGARRRPRLRALRRGLGRGPPHPRPAHRRLGRSPVPPADGGAAPGGGRLERGHLRPAGPRPLAGHRRTGRLGALHRPLRRADPRFPRRLGLRGEAGPARRVHVGRDRAGDGAPRAGALRRHRRLRGRGPHRRPPHALRRPPARQRRGVHARMGGGADGAAVAGGVRRRGVVALQPGRRGHLPGRHRLLLRRLGRARPRPPHRHVALPALDAHRRVRFLLHGGAFGGDGRAHPRRALPADGRDGALPLRGEPRPFPRLPPAGIEFAEGV</sequence>
<feature type="region of interest" description="Disordered" evidence="1">
    <location>
        <begin position="383"/>
        <end position="416"/>
    </location>
</feature>
<feature type="region of interest" description="Disordered" evidence="1">
    <location>
        <begin position="1"/>
        <end position="317"/>
    </location>
</feature>
<keyword evidence="2" id="KW-0378">Hydrolase</keyword>
<dbReference type="EMBL" id="CADCTG010000230">
    <property type="protein sequence ID" value="CAA9269015.1"/>
    <property type="molecule type" value="Genomic_DNA"/>
</dbReference>
<dbReference type="AlphaFoldDB" id="A0A6J4J5L2"/>
<dbReference type="GO" id="GO:0016787">
    <property type="term" value="F:hydrolase activity"/>
    <property type="evidence" value="ECO:0007669"/>
    <property type="project" value="UniProtKB-KW"/>
</dbReference>
<evidence type="ECO:0000256" key="1">
    <source>
        <dbReference type="SAM" id="MobiDB-lite"/>
    </source>
</evidence>
<gene>
    <name evidence="2" type="ORF">AVDCRST_MAG08-3093</name>
</gene>
<feature type="non-terminal residue" evidence="2">
    <location>
        <position position="1"/>
    </location>
</feature>
<proteinExistence type="predicted"/>
<reference evidence="2" key="1">
    <citation type="submission" date="2020-02" db="EMBL/GenBank/DDBJ databases">
        <authorList>
            <person name="Meier V. D."/>
        </authorList>
    </citation>
    <scope>NUCLEOTIDE SEQUENCE</scope>
    <source>
        <strain evidence="2">AVDCRST_MAG08</strain>
    </source>
</reference>
<feature type="non-terminal residue" evidence="2">
    <location>
        <position position="424"/>
    </location>
</feature>
<feature type="compositionally biased region" description="Basic residues" evidence="1">
    <location>
        <begin position="46"/>
        <end position="73"/>
    </location>
</feature>
<dbReference type="EC" id="3.7.1.-" evidence="2"/>
<feature type="compositionally biased region" description="Low complexity" evidence="1">
    <location>
        <begin position="118"/>
        <end position="157"/>
    </location>
</feature>